<reference evidence="1 2" key="1">
    <citation type="submission" date="2024-03" db="EMBL/GenBank/DDBJ databases">
        <title>Aureococcus anophagefferens CCMP1851 and Kratosvirus quantuckense: Draft genome of a second virus-susceptible host strain in the model system.</title>
        <authorList>
            <person name="Chase E."/>
            <person name="Truchon A.R."/>
            <person name="Schepens W."/>
            <person name="Wilhelm S.W."/>
        </authorList>
    </citation>
    <scope>NUCLEOTIDE SEQUENCE [LARGE SCALE GENOMIC DNA]</scope>
    <source>
        <strain evidence="1 2">CCMP1851</strain>
    </source>
</reference>
<dbReference type="PANTHER" id="PTHR14614">
    <property type="entry name" value="HEPATOCELLULAR CARCINOMA-ASSOCIATED ANTIGEN"/>
    <property type="match status" value="1"/>
</dbReference>
<dbReference type="SUPFAM" id="SSF53335">
    <property type="entry name" value="S-adenosyl-L-methionine-dependent methyltransferases"/>
    <property type="match status" value="1"/>
</dbReference>
<sequence length="303" mass="31218">MASLTAHLGDGDRAQLKAWFAAQKKRAAKLPPLAFPLSAADVFGAPAGTTGGALGVDFVTAQKDSTKVDLGSELPAIPGRPRLPTLKLAQRMGEGGIGAVVWNCGRALCHALPRLPELANGRFADASTSVLELGCGTGLVGLACWLRGAGQGGKRARRAGSVALTDLASIAPLARENALACVGADGALPPGLAVEALAWGDAPPPGVAARAPFDVVFGSDCLYDAKVLPQLLATLLATTGPASVVYLAYKRRVDEREAPFFALLEAHFASVAFSEASEVPEEWRGTGLHICRLAGRREPAPSA</sequence>
<proteinExistence type="predicted"/>
<protein>
    <submittedName>
        <fullName evidence="1">Lysine N-methyltransferase</fullName>
    </submittedName>
</protein>
<dbReference type="Gene3D" id="3.40.50.150">
    <property type="entry name" value="Vaccinia Virus protein VP39"/>
    <property type="match status" value="1"/>
</dbReference>
<dbReference type="Proteomes" id="UP001363151">
    <property type="component" value="Unassembled WGS sequence"/>
</dbReference>
<dbReference type="PANTHER" id="PTHR14614:SF109">
    <property type="entry name" value="RIBOSOMAL LYSINE N-METHYLTRANSFERASE 5"/>
    <property type="match status" value="1"/>
</dbReference>
<evidence type="ECO:0000313" key="2">
    <source>
        <dbReference type="Proteomes" id="UP001363151"/>
    </source>
</evidence>
<dbReference type="EMBL" id="JBBJCI010000140">
    <property type="protein sequence ID" value="KAK7242748.1"/>
    <property type="molecule type" value="Genomic_DNA"/>
</dbReference>
<dbReference type="InterPro" id="IPR029063">
    <property type="entry name" value="SAM-dependent_MTases_sf"/>
</dbReference>
<comment type="caution">
    <text evidence="1">The sequence shown here is derived from an EMBL/GenBank/DDBJ whole genome shotgun (WGS) entry which is preliminary data.</text>
</comment>
<evidence type="ECO:0000313" key="1">
    <source>
        <dbReference type="EMBL" id="KAK7242748.1"/>
    </source>
</evidence>
<organism evidence="1 2">
    <name type="scientific">Aureococcus anophagefferens</name>
    <name type="common">Harmful bloom alga</name>
    <dbReference type="NCBI Taxonomy" id="44056"/>
    <lineage>
        <taxon>Eukaryota</taxon>
        <taxon>Sar</taxon>
        <taxon>Stramenopiles</taxon>
        <taxon>Ochrophyta</taxon>
        <taxon>Pelagophyceae</taxon>
        <taxon>Pelagomonadales</taxon>
        <taxon>Pelagomonadaceae</taxon>
        <taxon>Aureococcus</taxon>
    </lineage>
</organism>
<gene>
    <name evidence="1" type="ORF">SO694_00015047</name>
</gene>
<name>A0ABR1G2V0_AURAN</name>
<dbReference type="Pfam" id="PF10294">
    <property type="entry name" value="Methyltransf_16"/>
    <property type="match status" value="1"/>
</dbReference>
<keyword evidence="2" id="KW-1185">Reference proteome</keyword>
<dbReference type="InterPro" id="IPR019410">
    <property type="entry name" value="Methyltransf_16"/>
</dbReference>
<accession>A0ABR1G2V0</accession>